<gene>
    <name evidence="4" type="ORF">AMETH_4576</name>
</gene>
<dbReference type="AlphaFoldDB" id="A0A076MUX5"/>
<dbReference type="InterPro" id="IPR024516">
    <property type="entry name" value="Mce_C"/>
</dbReference>
<dbReference type="Pfam" id="PF02470">
    <property type="entry name" value="MlaD"/>
    <property type="match status" value="1"/>
</dbReference>
<dbReference type="PANTHER" id="PTHR33371:SF18">
    <property type="entry name" value="MCE-FAMILY PROTEIN MCE3C"/>
    <property type="match status" value="1"/>
</dbReference>
<dbReference type="PRINTS" id="PR01782">
    <property type="entry name" value="MCEVIRFACTOR"/>
</dbReference>
<accession>A0A076MUX5</accession>
<evidence type="ECO:0000313" key="4">
    <source>
        <dbReference type="EMBL" id="AIJ24668.1"/>
    </source>
</evidence>
<dbReference type="STRING" id="1068978.AMETH_4576"/>
<dbReference type="Proteomes" id="UP000062973">
    <property type="component" value="Chromosome"/>
</dbReference>
<dbReference type="Pfam" id="PF11887">
    <property type="entry name" value="Mce4_CUP1"/>
    <property type="match status" value="1"/>
</dbReference>
<feature type="transmembrane region" description="Helical" evidence="1">
    <location>
        <begin position="12"/>
        <end position="33"/>
    </location>
</feature>
<keyword evidence="1" id="KW-0812">Transmembrane</keyword>
<name>A0A076MUX5_AMYME</name>
<dbReference type="eggNOG" id="COG1463">
    <property type="taxonomic scope" value="Bacteria"/>
</dbReference>
<dbReference type="PATRIC" id="fig|1068978.7.peg.4911"/>
<dbReference type="KEGG" id="amq:AMETH_4576"/>
<reference evidence="4 5" key="1">
    <citation type="submission" date="2014-07" db="EMBL/GenBank/DDBJ databases">
        <title>Whole Genome Sequence of the Amycolatopsis methanolica 239.</title>
        <authorList>
            <person name="Tang B."/>
        </authorList>
    </citation>
    <scope>NUCLEOTIDE SEQUENCE [LARGE SCALE GENOMIC DNA]</scope>
    <source>
        <strain evidence="4 5">239</strain>
    </source>
</reference>
<organism evidence="4 5">
    <name type="scientific">Amycolatopsis methanolica 239</name>
    <dbReference type="NCBI Taxonomy" id="1068978"/>
    <lineage>
        <taxon>Bacteria</taxon>
        <taxon>Bacillati</taxon>
        <taxon>Actinomycetota</taxon>
        <taxon>Actinomycetes</taxon>
        <taxon>Pseudonocardiales</taxon>
        <taxon>Pseudonocardiaceae</taxon>
        <taxon>Amycolatopsis</taxon>
        <taxon>Amycolatopsis methanolica group</taxon>
    </lineage>
</organism>
<dbReference type="EMBL" id="CP009110">
    <property type="protein sequence ID" value="AIJ24668.1"/>
    <property type="molecule type" value="Genomic_DNA"/>
</dbReference>
<evidence type="ECO:0000313" key="5">
    <source>
        <dbReference type="Proteomes" id="UP000062973"/>
    </source>
</evidence>
<dbReference type="NCBIfam" id="TIGR00996">
    <property type="entry name" value="Mtu_fam_mce"/>
    <property type="match status" value="1"/>
</dbReference>
<dbReference type="HOGENOM" id="CLU_026704_2_0_11"/>
<sequence>MKSFREMNPTRIGVASLIAVVAAVVLLFNITAFPQLIGATVYRAAFVNAGGLQSGDSVRIGGLDVGKVRDLELEGDKVVVTFEVTDDDARFGKDSTVSIKTETLLGRKFLAITPMGGGEVDPDTVIPVSRTEVPYDLTTQLGDLAITTGRIDSARLAQALDSVSGALAGSPPQMQEALRGLGRLSETISSRDGQLRELLGRAEGVTGVLADRNQQLTRLFVDGNALLTELDNRKRAIHDLLVNVSTLADQLSGLVADNETQLAPALAEFNSVLEMLRRNEGVIATALNQLGPYATRLGSAVSSGPFWDAYVANLIPGNLIPLPELPGGDVVKSVLGGGR</sequence>
<dbReference type="InterPro" id="IPR003399">
    <property type="entry name" value="Mce/MlaD"/>
</dbReference>
<feature type="domain" description="Mce/MlaD" evidence="2">
    <location>
        <begin position="41"/>
        <end position="114"/>
    </location>
</feature>
<dbReference type="PANTHER" id="PTHR33371">
    <property type="entry name" value="INTERMEMBRANE PHOSPHOLIPID TRANSPORT SYSTEM BINDING PROTEIN MLAD-RELATED"/>
    <property type="match status" value="1"/>
</dbReference>
<dbReference type="OrthoDB" id="5241191at2"/>
<dbReference type="RefSeq" id="WP_017983493.1">
    <property type="nucleotide sequence ID" value="NZ_AQUL01000001.1"/>
</dbReference>
<dbReference type="InterPro" id="IPR052336">
    <property type="entry name" value="MlaD_Phospholipid_Transporter"/>
</dbReference>
<feature type="domain" description="Mammalian cell entry C-terminal" evidence="3">
    <location>
        <begin position="120"/>
        <end position="290"/>
    </location>
</feature>
<dbReference type="GO" id="GO:0005576">
    <property type="term" value="C:extracellular region"/>
    <property type="evidence" value="ECO:0007669"/>
    <property type="project" value="TreeGrafter"/>
</dbReference>
<proteinExistence type="predicted"/>
<protein>
    <submittedName>
        <fullName evidence="4">MCE family protein</fullName>
    </submittedName>
</protein>
<keyword evidence="5" id="KW-1185">Reference proteome</keyword>
<dbReference type="InterPro" id="IPR005693">
    <property type="entry name" value="Mce"/>
</dbReference>
<evidence type="ECO:0000259" key="3">
    <source>
        <dbReference type="Pfam" id="PF11887"/>
    </source>
</evidence>
<evidence type="ECO:0000256" key="1">
    <source>
        <dbReference type="SAM" id="Phobius"/>
    </source>
</evidence>
<keyword evidence="1" id="KW-0472">Membrane</keyword>
<evidence type="ECO:0000259" key="2">
    <source>
        <dbReference type="Pfam" id="PF02470"/>
    </source>
</evidence>
<keyword evidence="1" id="KW-1133">Transmembrane helix</keyword>